<evidence type="ECO:0000313" key="1">
    <source>
        <dbReference type="EMBL" id="GAH79625.1"/>
    </source>
</evidence>
<protein>
    <submittedName>
        <fullName evidence="1">Uncharacterized protein</fullName>
    </submittedName>
</protein>
<gene>
    <name evidence="1" type="ORF">S03H2_60938</name>
</gene>
<dbReference type="AlphaFoldDB" id="X1JDN7"/>
<feature type="non-terminal residue" evidence="1">
    <location>
        <position position="1"/>
    </location>
</feature>
<proteinExistence type="predicted"/>
<organism evidence="1">
    <name type="scientific">marine sediment metagenome</name>
    <dbReference type="NCBI Taxonomy" id="412755"/>
    <lineage>
        <taxon>unclassified sequences</taxon>
        <taxon>metagenomes</taxon>
        <taxon>ecological metagenomes</taxon>
    </lineage>
</organism>
<dbReference type="EMBL" id="BARU01039302">
    <property type="protein sequence ID" value="GAH79625.1"/>
    <property type="molecule type" value="Genomic_DNA"/>
</dbReference>
<name>X1JDN7_9ZZZZ</name>
<sequence>TDEKIIRHVLTYEFLFKEELYHKTSKAFGHLRQVAEWDVVEIAVFIKAAFQDYSMEVGIPS</sequence>
<reference evidence="1" key="1">
    <citation type="journal article" date="2014" name="Front. Microbiol.">
        <title>High frequency of phylogenetically diverse reductive dehalogenase-homologous genes in deep subseafloor sedimentary metagenomes.</title>
        <authorList>
            <person name="Kawai M."/>
            <person name="Futagami T."/>
            <person name="Toyoda A."/>
            <person name="Takaki Y."/>
            <person name="Nishi S."/>
            <person name="Hori S."/>
            <person name="Arai W."/>
            <person name="Tsubouchi T."/>
            <person name="Morono Y."/>
            <person name="Uchiyama I."/>
            <person name="Ito T."/>
            <person name="Fujiyama A."/>
            <person name="Inagaki F."/>
            <person name="Takami H."/>
        </authorList>
    </citation>
    <scope>NUCLEOTIDE SEQUENCE</scope>
    <source>
        <strain evidence="1">Expedition CK06-06</strain>
    </source>
</reference>
<comment type="caution">
    <text evidence="1">The sequence shown here is derived from an EMBL/GenBank/DDBJ whole genome shotgun (WGS) entry which is preliminary data.</text>
</comment>
<accession>X1JDN7</accession>